<evidence type="ECO:0000256" key="11">
    <source>
        <dbReference type="PROSITE-ProRule" id="PRU00278"/>
    </source>
</evidence>
<comment type="caution">
    <text evidence="14">The sequence shown here is derived from an EMBL/GenBank/DDBJ whole genome shotgun (WGS) entry which is preliminary data.</text>
</comment>
<dbReference type="PROSITE" id="PS01096">
    <property type="entry name" value="PPIC_PPIASE_1"/>
    <property type="match status" value="1"/>
</dbReference>
<dbReference type="InterPro" id="IPR000297">
    <property type="entry name" value="PPIase_PpiC"/>
</dbReference>
<evidence type="ECO:0000256" key="9">
    <source>
        <dbReference type="ARBA" id="ARBA00040743"/>
    </source>
</evidence>
<comment type="subcellular location">
    <subcellularLocation>
        <location evidence="1">Cell inner membrane</location>
        <topology evidence="1">Single-pass type II membrane protein</topology>
        <orientation evidence="1">Periplasmic side</orientation>
    </subcellularLocation>
</comment>
<evidence type="ECO:0000256" key="12">
    <source>
        <dbReference type="SAM" id="Phobius"/>
    </source>
</evidence>
<dbReference type="InterPro" id="IPR052029">
    <property type="entry name" value="PpiD_chaperone"/>
</dbReference>
<dbReference type="EMBL" id="JALGCL010000002">
    <property type="protein sequence ID" value="MCJ0826106.1"/>
    <property type="molecule type" value="Genomic_DNA"/>
</dbReference>
<evidence type="ECO:0000256" key="7">
    <source>
        <dbReference type="ARBA" id="ARBA00023186"/>
    </source>
</evidence>
<comment type="similarity">
    <text evidence="8">Belongs to the PpiD chaperone family.</text>
</comment>
<dbReference type="RefSeq" id="WP_243321239.1">
    <property type="nucleotide sequence ID" value="NZ_JALGCL010000002.1"/>
</dbReference>
<evidence type="ECO:0000256" key="6">
    <source>
        <dbReference type="ARBA" id="ARBA00023136"/>
    </source>
</evidence>
<reference evidence="14 15" key="1">
    <citation type="submission" date="2022-03" db="EMBL/GenBank/DDBJ databases">
        <title>Luteimonas soily sp. nov., a novel bacterium isolated from the soil.</title>
        <authorList>
            <person name="Zhang X."/>
        </authorList>
    </citation>
    <scope>NUCLEOTIDE SEQUENCE [LARGE SCALE GENOMIC DNA]</scope>
    <source>
        <strain evidence="14 15">50</strain>
    </source>
</reference>
<dbReference type="InterPro" id="IPR023058">
    <property type="entry name" value="PPIase_PpiC_CS"/>
</dbReference>
<evidence type="ECO:0000259" key="13">
    <source>
        <dbReference type="PROSITE" id="PS50198"/>
    </source>
</evidence>
<evidence type="ECO:0000256" key="10">
    <source>
        <dbReference type="ARBA" id="ARBA00042775"/>
    </source>
</evidence>
<keyword evidence="4 12" id="KW-0812">Transmembrane</keyword>
<evidence type="ECO:0000256" key="8">
    <source>
        <dbReference type="ARBA" id="ARBA00038408"/>
    </source>
</evidence>
<dbReference type="PROSITE" id="PS50198">
    <property type="entry name" value="PPIC_PPIASE_2"/>
    <property type="match status" value="1"/>
</dbReference>
<evidence type="ECO:0000256" key="5">
    <source>
        <dbReference type="ARBA" id="ARBA00022989"/>
    </source>
</evidence>
<protein>
    <recommendedName>
        <fullName evidence="9">Periplasmic chaperone PpiD</fullName>
    </recommendedName>
    <alternativeName>
        <fullName evidence="10">Periplasmic folding chaperone</fullName>
    </alternativeName>
</protein>
<sequence length="658" mass="71722">MLQKLREKTSGWIAGVILGLLTIPFAFFGMEQYLFQHNDTYAAKIEAPPKWWPAAPGWWPATMLWQREEIDAEEFRNTFERERQQQRASQGEQFDAREFEKADNKRRILDDMVDRRVLRMMAGRAGIVVGDAQVRNEIQSIPAFQVDGKFNPQQYQLTLAAQVPQRSPRQFEQVVREDLQQTLIPSQLLESAFVTPAEVERLLRLIGEKRDVSFVVLPPPAADTGAVSAAEIQRWYDSHGSDYRAPETVTLEYVDIDGSQLPAPAAADDNVLRQRYEQEKNRYSQSEERLASHILVKVDAGADAATQKAAQAKAERIAAQARQPGADFAALARADSDDAGSKAAGGDLGWVGKEMMAKPFEDALFAMQPGEVRGPVKTEFGWHVIQLREVKAGSQVPFEQVREQLAKEQAEADRERVFNDLTGKLVDQVYKNPTTLAPAARAANLPVLKAGPIARGSGTGVLANAAVQRAAFSETLIQDGTVSDPIEIAPGHSVLIRVVAHEQARALPLAKVSGQVIAAIRADRANRAAVAAADAMVAEVRGGKPLAEVAAARQLATSDVPGLPRGAPVPDAKANQALFEVPAPAAGKVAPGRVVLDDGRIVVFAVSKVIPGDPKEATPQQRATLQQQLAQMAGNDDARALVKSLRKRMQITVAESRL</sequence>
<keyword evidence="6 12" id="KW-0472">Membrane</keyword>
<dbReference type="InterPro" id="IPR027304">
    <property type="entry name" value="Trigger_fact/SurA_dom_sf"/>
</dbReference>
<keyword evidence="11" id="KW-0413">Isomerase</keyword>
<evidence type="ECO:0000256" key="1">
    <source>
        <dbReference type="ARBA" id="ARBA00004382"/>
    </source>
</evidence>
<keyword evidence="3" id="KW-0997">Cell inner membrane</keyword>
<dbReference type="Pfam" id="PF13623">
    <property type="entry name" value="SurA_N_2"/>
    <property type="match status" value="1"/>
</dbReference>
<evidence type="ECO:0000313" key="15">
    <source>
        <dbReference type="Proteomes" id="UP001165423"/>
    </source>
</evidence>
<keyword evidence="5 12" id="KW-1133">Transmembrane helix</keyword>
<keyword evidence="11" id="KW-0697">Rotamase</keyword>
<dbReference type="SUPFAM" id="SSF54534">
    <property type="entry name" value="FKBP-like"/>
    <property type="match status" value="1"/>
</dbReference>
<feature type="transmembrane region" description="Helical" evidence="12">
    <location>
        <begin position="12"/>
        <end position="30"/>
    </location>
</feature>
<organism evidence="14 15">
    <name type="scientific">Cognatiluteimonas sedimenti</name>
    <dbReference type="NCBI Taxonomy" id="2927791"/>
    <lineage>
        <taxon>Bacteria</taxon>
        <taxon>Pseudomonadati</taxon>
        <taxon>Pseudomonadota</taxon>
        <taxon>Gammaproteobacteria</taxon>
        <taxon>Lysobacterales</taxon>
        <taxon>Lysobacteraceae</taxon>
        <taxon>Cognatiluteimonas</taxon>
    </lineage>
</organism>
<feature type="domain" description="PpiC" evidence="13">
    <location>
        <begin position="286"/>
        <end position="389"/>
    </location>
</feature>
<keyword evidence="7" id="KW-0143">Chaperone</keyword>
<keyword evidence="2" id="KW-1003">Cell membrane</keyword>
<gene>
    <name evidence="14" type="ORF">MQC88_09105</name>
</gene>
<dbReference type="Pfam" id="PF13624">
    <property type="entry name" value="SurA_N_3"/>
    <property type="match status" value="1"/>
</dbReference>
<evidence type="ECO:0000256" key="4">
    <source>
        <dbReference type="ARBA" id="ARBA00022692"/>
    </source>
</evidence>
<accession>A0ABT0A558</accession>
<dbReference type="SUPFAM" id="SSF109998">
    <property type="entry name" value="Triger factor/SurA peptide-binding domain-like"/>
    <property type="match status" value="1"/>
</dbReference>
<evidence type="ECO:0000313" key="14">
    <source>
        <dbReference type="EMBL" id="MCJ0826106.1"/>
    </source>
</evidence>
<dbReference type="PANTHER" id="PTHR47529">
    <property type="entry name" value="PEPTIDYL-PROLYL CIS-TRANS ISOMERASE D"/>
    <property type="match status" value="1"/>
</dbReference>
<dbReference type="Proteomes" id="UP001165423">
    <property type="component" value="Unassembled WGS sequence"/>
</dbReference>
<dbReference type="InterPro" id="IPR046357">
    <property type="entry name" value="PPIase_dom_sf"/>
</dbReference>
<keyword evidence="15" id="KW-1185">Reference proteome</keyword>
<name>A0ABT0A558_9GAMM</name>
<dbReference type="Gene3D" id="3.10.50.40">
    <property type="match status" value="1"/>
</dbReference>
<dbReference type="PANTHER" id="PTHR47529:SF1">
    <property type="entry name" value="PERIPLASMIC CHAPERONE PPID"/>
    <property type="match status" value="1"/>
</dbReference>
<evidence type="ECO:0000256" key="2">
    <source>
        <dbReference type="ARBA" id="ARBA00022475"/>
    </source>
</evidence>
<proteinExistence type="inferred from homology"/>
<evidence type="ECO:0000256" key="3">
    <source>
        <dbReference type="ARBA" id="ARBA00022519"/>
    </source>
</evidence>
<dbReference type="Gene3D" id="1.10.4030.10">
    <property type="entry name" value="Porin chaperone SurA, peptide-binding domain"/>
    <property type="match status" value="1"/>
</dbReference>
<dbReference type="Pfam" id="PF00639">
    <property type="entry name" value="Rotamase"/>
    <property type="match status" value="1"/>
</dbReference>